<reference evidence="3" key="1">
    <citation type="submission" date="2023-07" db="EMBL/GenBank/DDBJ databases">
        <title>Chromosome-level genome assembly of Artemia franciscana.</title>
        <authorList>
            <person name="Jo E."/>
        </authorList>
    </citation>
    <scope>NUCLEOTIDE SEQUENCE</scope>
    <source>
        <tissue evidence="3">Whole body</tissue>
    </source>
</reference>
<evidence type="ECO:0000313" key="3">
    <source>
        <dbReference type="EMBL" id="KAK2722682.1"/>
    </source>
</evidence>
<accession>A0AA88LA01</accession>
<gene>
    <name evidence="3" type="ORF">QYM36_003013</name>
</gene>
<feature type="chain" id="PRO_5041681774" evidence="2">
    <location>
        <begin position="18"/>
        <end position="1042"/>
    </location>
</feature>
<dbReference type="Proteomes" id="UP001187531">
    <property type="component" value="Unassembled WGS sequence"/>
</dbReference>
<dbReference type="SUPFAM" id="SSF58100">
    <property type="entry name" value="Bacterial hemolysins"/>
    <property type="match status" value="1"/>
</dbReference>
<feature type="compositionally biased region" description="Low complexity" evidence="1">
    <location>
        <begin position="1032"/>
        <end position="1042"/>
    </location>
</feature>
<name>A0AA88LA01_ARTSF</name>
<feature type="signal peptide" evidence="2">
    <location>
        <begin position="1"/>
        <end position="17"/>
    </location>
</feature>
<proteinExistence type="predicted"/>
<organism evidence="3 4">
    <name type="scientific">Artemia franciscana</name>
    <name type="common">Brine shrimp</name>
    <name type="synonym">Artemia sanfranciscana</name>
    <dbReference type="NCBI Taxonomy" id="6661"/>
    <lineage>
        <taxon>Eukaryota</taxon>
        <taxon>Metazoa</taxon>
        <taxon>Ecdysozoa</taxon>
        <taxon>Arthropoda</taxon>
        <taxon>Crustacea</taxon>
        <taxon>Branchiopoda</taxon>
        <taxon>Anostraca</taxon>
        <taxon>Artemiidae</taxon>
        <taxon>Artemia</taxon>
    </lineage>
</organism>
<comment type="caution">
    <text evidence="3">The sequence shown here is derived from an EMBL/GenBank/DDBJ whole genome shotgun (WGS) entry which is preliminary data.</text>
</comment>
<evidence type="ECO:0000256" key="1">
    <source>
        <dbReference type="SAM" id="MobiDB-lite"/>
    </source>
</evidence>
<evidence type="ECO:0000256" key="2">
    <source>
        <dbReference type="SAM" id="SignalP"/>
    </source>
</evidence>
<keyword evidence="2" id="KW-0732">Signal</keyword>
<feature type="region of interest" description="Disordered" evidence="1">
    <location>
        <begin position="1020"/>
        <end position="1042"/>
    </location>
</feature>
<sequence>MLKESLLVLCLFGAIASQDNPNADNSNQNSTIENGEDTNSVVKEVAIVESAKGELGDAYVAESLTNVTNVTSENKSTDIPQVIRAEHDNSVEEGALIPLENPFSSQIKEENQKDRYIIRLKKEALKNMTSPSYKTNNGKDLLASASKELNLIFNNLSQFVNEDGNFYLKSADVDSIQKNMDLMFYDIVRDPETYAASLQTDEIASLVGGVNKTLVTLLKQQSQNTTMVQWYIDQVFQRMFGTKVLDKPLPSSVKTATNTSIIATMMNSIIDELVDLVNDTRKRLNDLPVASVSQKIDAYDIFKSVTQVKTTVTTVEENISNQVDSLSEKILENIDDMKKIMSQILELKDLTTENKAGVESLSSAIGSLSSIAKPRCDACLLQTAANTALGGIGKKIEDLNYLVLKLSENEPALNLENFKNFTSTLIVALGKFIKMELSEMKNIQNELFNNLETNVVKSMETKDSHQGSIESVLKREVSSLAFKITRTSKLLEDILKMIGELDKRVAHVDDLVNEDVKNESSEKLQKNVLALSTTLTFAMKLLTDLIKTVNDRFDQYEAQSSEYNGNLLQKTDDLKGLRELIEEQHKMESATIGGLSSLVSANNKDWKNKLDLLAKTIESIVDGNKDLMEKIKENYKNHTSSINAGFQFGTVSSAMLHQILREINTTLNYLDGNVNRFMTSTHSAYTKIAKSIADAYRPSPRNTDYPEVGKELKILEAFERKISGCKSRRSNIESRDSSNETTLEGDDIRYNYEDLIWVLKACHTNDPALCGYAWCAKVCGFDCPFDCNRYVSCFGKYKGNKELVRDCHIGVEEVFVRPITSEQSLKVDCSDALFQGREAGTNFAIFDVTGGNFYKKHTSNCNISSIDQVVKNVTDIKGYTILASSCMKCKEHLKDWNGANITRLIDYVTKNCTSDVHQCNGMTANPTGICCPVYPCNMRDKESCCDRGCLRYYRSPQNCYKPKILVSSPFVTNHDLTAGSRTILGSLFVGKSVEVSVVFPERCVIPGFQMIVAAMKELPKGSKHPGQKSLEELSLNELSGKP</sequence>
<dbReference type="EMBL" id="JAVRJZ010000005">
    <property type="protein sequence ID" value="KAK2722682.1"/>
    <property type="molecule type" value="Genomic_DNA"/>
</dbReference>
<dbReference type="AlphaFoldDB" id="A0AA88LA01"/>
<keyword evidence="4" id="KW-1185">Reference proteome</keyword>
<evidence type="ECO:0000313" key="4">
    <source>
        <dbReference type="Proteomes" id="UP001187531"/>
    </source>
</evidence>
<protein>
    <submittedName>
        <fullName evidence="3">Uncharacterized protein</fullName>
    </submittedName>
</protein>